<dbReference type="SUPFAM" id="SSF53335">
    <property type="entry name" value="S-adenosyl-L-methionine-dependent methyltransferases"/>
    <property type="match status" value="2"/>
</dbReference>
<name>A0A1U7M100_9FIRM</name>
<protein>
    <recommendedName>
        <fullName evidence="2">site-specific DNA-methyltransferase (cytosine-N(4)-specific)</fullName>
        <ecNumber evidence="2">2.1.1.113</ecNumber>
    </recommendedName>
</protein>
<evidence type="ECO:0000256" key="4">
    <source>
        <dbReference type="ARBA" id="ARBA00022679"/>
    </source>
</evidence>
<dbReference type="Pfam" id="PF01555">
    <property type="entry name" value="N6_N4_Mtase"/>
    <property type="match status" value="1"/>
</dbReference>
<evidence type="ECO:0000256" key="3">
    <source>
        <dbReference type="ARBA" id="ARBA00022603"/>
    </source>
</evidence>
<keyword evidence="5" id="KW-0949">S-adenosyl-L-methionine</keyword>
<feature type="domain" description="DNA methylase N-4/N-6" evidence="9">
    <location>
        <begin position="36"/>
        <end position="95"/>
    </location>
</feature>
<dbReference type="GO" id="GO:0032259">
    <property type="term" value="P:methylation"/>
    <property type="evidence" value="ECO:0007669"/>
    <property type="project" value="UniProtKB-KW"/>
</dbReference>
<dbReference type="EC" id="2.1.1.113" evidence="2"/>
<accession>A0A1U7M100</accession>
<dbReference type="AlphaFoldDB" id="A0A1U7M100"/>
<dbReference type="PROSITE" id="PS00093">
    <property type="entry name" value="N4_MTASE"/>
    <property type="match status" value="1"/>
</dbReference>
<evidence type="ECO:0000256" key="6">
    <source>
        <dbReference type="ARBA" id="ARBA00022747"/>
    </source>
</evidence>
<evidence type="ECO:0000256" key="8">
    <source>
        <dbReference type="ARBA" id="ARBA00049120"/>
    </source>
</evidence>
<keyword evidence="4" id="KW-0808">Transferase</keyword>
<reference evidence="10 11" key="1">
    <citation type="journal article" date="2016" name="Appl. Environ. Microbiol.">
        <title>Function and Phylogeny of Bacterial Butyryl Coenzyme A:Acetate Transferases and Their Diversity in the Proximal Colon of Swine.</title>
        <authorList>
            <person name="Trachsel J."/>
            <person name="Bayles D.O."/>
            <person name="Looft T."/>
            <person name="Levine U.Y."/>
            <person name="Allen H.K."/>
        </authorList>
    </citation>
    <scope>NUCLEOTIDE SEQUENCE [LARGE SCALE GENOMIC DNA]</scope>
    <source>
        <strain evidence="10 11">35-6-1</strain>
    </source>
</reference>
<comment type="catalytic activity">
    <reaction evidence="8">
        <text>a 2'-deoxycytidine in DNA + S-adenosyl-L-methionine = an N(4)-methyl-2'-deoxycytidine in DNA + S-adenosyl-L-homocysteine + H(+)</text>
        <dbReference type="Rhea" id="RHEA:16857"/>
        <dbReference type="Rhea" id="RHEA-COMP:11369"/>
        <dbReference type="Rhea" id="RHEA-COMP:13674"/>
        <dbReference type="ChEBI" id="CHEBI:15378"/>
        <dbReference type="ChEBI" id="CHEBI:57856"/>
        <dbReference type="ChEBI" id="CHEBI:59789"/>
        <dbReference type="ChEBI" id="CHEBI:85452"/>
        <dbReference type="ChEBI" id="CHEBI:137933"/>
        <dbReference type="EC" id="2.1.1.113"/>
    </reaction>
</comment>
<comment type="similarity">
    <text evidence="1">Belongs to the N(4)/N(6)-methyltransferase family. N(4) subfamily.</text>
</comment>
<keyword evidence="3" id="KW-0489">Methyltransferase</keyword>
<evidence type="ECO:0000313" key="11">
    <source>
        <dbReference type="Proteomes" id="UP000187166"/>
    </source>
</evidence>
<evidence type="ECO:0000313" key="10">
    <source>
        <dbReference type="EMBL" id="OLR65350.1"/>
    </source>
</evidence>
<evidence type="ECO:0000256" key="7">
    <source>
        <dbReference type="ARBA" id="ARBA00023125"/>
    </source>
</evidence>
<dbReference type="InterPro" id="IPR029063">
    <property type="entry name" value="SAM-dependent_MTases_sf"/>
</dbReference>
<evidence type="ECO:0000256" key="1">
    <source>
        <dbReference type="ARBA" id="ARBA00010203"/>
    </source>
</evidence>
<dbReference type="InterPro" id="IPR017985">
    <property type="entry name" value="MeTrfase_CN4_CS"/>
</dbReference>
<dbReference type="Gene3D" id="3.40.50.150">
    <property type="entry name" value="Vaccinia Virus protein VP39"/>
    <property type="match status" value="2"/>
</dbReference>
<dbReference type="GO" id="GO:0009307">
    <property type="term" value="P:DNA restriction-modification system"/>
    <property type="evidence" value="ECO:0007669"/>
    <property type="project" value="UniProtKB-KW"/>
</dbReference>
<keyword evidence="6" id="KW-0680">Restriction system</keyword>
<dbReference type="STRING" id="1465756.BIV18_07415"/>
<dbReference type="GO" id="GO:0015667">
    <property type="term" value="F:site-specific DNA-methyltransferase (cytosine-N4-specific) activity"/>
    <property type="evidence" value="ECO:0007669"/>
    <property type="project" value="UniProtKB-EC"/>
</dbReference>
<dbReference type="GO" id="GO:0008170">
    <property type="term" value="F:N-methyltransferase activity"/>
    <property type="evidence" value="ECO:0007669"/>
    <property type="project" value="InterPro"/>
</dbReference>
<keyword evidence="7" id="KW-0238">DNA-binding</keyword>
<dbReference type="Proteomes" id="UP000187166">
    <property type="component" value="Unassembled WGS sequence"/>
</dbReference>
<dbReference type="EMBL" id="MJIH01000001">
    <property type="protein sequence ID" value="OLR65350.1"/>
    <property type="molecule type" value="Genomic_DNA"/>
</dbReference>
<organism evidence="10 11">
    <name type="scientific">Peptoniphilus porci</name>
    <dbReference type="NCBI Taxonomy" id="2652280"/>
    <lineage>
        <taxon>Bacteria</taxon>
        <taxon>Bacillati</taxon>
        <taxon>Bacillota</taxon>
        <taxon>Tissierellia</taxon>
        <taxon>Tissierellales</taxon>
        <taxon>Peptoniphilaceae</taxon>
        <taxon>Peptoniphilus</taxon>
    </lineage>
</organism>
<comment type="caution">
    <text evidence="10">The sequence shown here is derived from an EMBL/GenBank/DDBJ whole genome shotgun (WGS) entry which is preliminary data.</text>
</comment>
<dbReference type="InterPro" id="IPR002941">
    <property type="entry name" value="DNA_methylase_N4/N6"/>
</dbReference>
<dbReference type="GO" id="GO:0003677">
    <property type="term" value="F:DNA binding"/>
    <property type="evidence" value="ECO:0007669"/>
    <property type="project" value="UniProtKB-KW"/>
</dbReference>
<proteinExistence type="inferred from homology"/>
<sequence length="438" mass="50784">MIMIEKIKYVKDLPLEIDNGTIFNIENQDVSYLTHGFHKYPGKFIPQIPKWAIEKYAKKEETKIIDPFCGSGTTLVEGLINGYDSVGVDIDPLSCLITKVKSTPIQPEILEEMISCVIKNSKIENEVFQPKTHNIDHWFTEKAQRDLGRIRTSIDKVLVKFETIEDVEDYYDCLIVLFSSIIRRVSNADNQSQKTYVSGTKEKIPAEVDTLFKKQSQYYLQKINELYDIWDGKTKAKVIQSNGSPNIGEFVNSEFDLVITSPPYIKSIDYVYNQMAELFWVGDLFELDTQEKQNKKRRNYTGTTLIYKKEYGDFDISDIEIECIKGVIEEIFKDEKNGQKHAYIVNDYFNFMKKHLESMFDLLKENGHYVMVIGNSTVSDILVESADLIVRIAELVGYELENRWSYEIKNHFMGFHRLGRGGKIKEDHVLIFRKPNEG</sequence>
<gene>
    <name evidence="10" type="ORF">BIV18_07415</name>
</gene>
<keyword evidence="11" id="KW-1185">Reference proteome</keyword>
<evidence type="ECO:0000256" key="5">
    <source>
        <dbReference type="ARBA" id="ARBA00022691"/>
    </source>
</evidence>
<evidence type="ECO:0000259" key="9">
    <source>
        <dbReference type="Pfam" id="PF01555"/>
    </source>
</evidence>
<evidence type="ECO:0000256" key="2">
    <source>
        <dbReference type="ARBA" id="ARBA00012185"/>
    </source>
</evidence>